<proteinExistence type="predicted"/>
<name>A0A0D3E8E6_BRAOL</name>
<accession>A0A0D3E8E6</accession>
<dbReference type="OMA" id="IKRRCLC"/>
<keyword evidence="2" id="KW-1185">Reference proteome</keyword>
<dbReference type="EnsemblPlants" id="Bo9g079570.1">
    <property type="protein sequence ID" value="Bo9g079570.1"/>
    <property type="gene ID" value="Bo9g079570"/>
</dbReference>
<sequence>MEGSPEIKRRCLCLSGQLRTEASLGTSLVSDSDCSKRGGCVRHLLIWSFPTPLFFKVSEGKHGLFTSGDVRRLEWTPLGESRTRNFPSLLRLLVLPESPSG</sequence>
<dbReference type="HOGENOM" id="CLU_2295628_0_0_1"/>
<dbReference type="Gramene" id="Bo9g079570.1">
    <property type="protein sequence ID" value="Bo9g079570.1"/>
    <property type="gene ID" value="Bo9g079570"/>
</dbReference>
<dbReference type="AlphaFoldDB" id="A0A0D3E8E6"/>
<evidence type="ECO:0000313" key="2">
    <source>
        <dbReference type="Proteomes" id="UP000032141"/>
    </source>
</evidence>
<evidence type="ECO:0000313" key="1">
    <source>
        <dbReference type="EnsemblPlants" id="Bo9g079570.1"/>
    </source>
</evidence>
<dbReference type="Proteomes" id="UP000032141">
    <property type="component" value="Chromosome C9"/>
</dbReference>
<reference evidence="1" key="2">
    <citation type="submission" date="2015-03" db="UniProtKB">
        <authorList>
            <consortium name="EnsemblPlants"/>
        </authorList>
    </citation>
    <scope>IDENTIFICATION</scope>
</reference>
<organism evidence="1 2">
    <name type="scientific">Brassica oleracea var. oleracea</name>
    <dbReference type="NCBI Taxonomy" id="109376"/>
    <lineage>
        <taxon>Eukaryota</taxon>
        <taxon>Viridiplantae</taxon>
        <taxon>Streptophyta</taxon>
        <taxon>Embryophyta</taxon>
        <taxon>Tracheophyta</taxon>
        <taxon>Spermatophyta</taxon>
        <taxon>Magnoliopsida</taxon>
        <taxon>eudicotyledons</taxon>
        <taxon>Gunneridae</taxon>
        <taxon>Pentapetalae</taxon>
        <taxon>rosids</taxon>
        <taxon>malvids</taxon>
        <taxon>Brassicales</taxon>
        <taxon>Brassicaceae</taxon>
        <taxon>Brassiceae</taxon>
        <taxon>Brassica</taxon>
    </lineage>
</organism>
<reference evidence="1 2" key="1">
    <citation type="journal article" date="2014" name="Genome Biol.">
        <title>Transcriptome and methylome profiling reveals relics of genome dominance in the mesopolyploid Brassica oleracea.</title>
        <authorList>
            <person name="Parkin I.A."/>
            <person name="Koh C."/>
            <person name="Tang H."/>
            <person name="Robinson S.J."/>
            <person name="Kagale S."/>
            <person name="Clarke W.E."/>
            <person name="Town C.D."/>
            <person name="Nixon J."/>
            <person name="Krishnakumar V."/>
            <person name="Bidwell S.L."/>
            <person name="Denoeud F."/>
            <person name="Belcram H."/>
            <person name="Links M.G."/>
            <person name="Just J."/>
            <person name="Clarke C."/>
            <person name="Bender T."/>
            <person name="Huebert T."/>
            <person name="Mason A.S."/>
            <person name="Pires J.C."/>
            <person name="Barker G."/>
            <person name="Moore J."/>
            <person name="Walley P.G."/>
            <person name="Manoli S."/>
            <person name="Batley J."/>
            <person name="Edwards D."/>
            <person name="Nelson M.N."/>
            <person name="Wang X."/>
            <person name="Paterson A.H."/>
            <person name="King G."/>
            <person name="Bancroft I."/>
            <person name="Chalhoub B."/>
            <person name="Sharpe A.G."/>
        </authorList>
    </citation>
    <scope>NUCLEOTIDE SEQUENCE</scope>
    <source>
        <strain evidence="1 2">cv. TO1000</strain>
    </source>
</reference>
<protein>
    <submittedName>
        <fullName evidence="1">Uncharacterized protein</fullName>
    </submittedName>
</protein>